<keyword evidence="2" id="KW-1185">Reference proteome</keyword>
<gene>
    <name evidence="1" type="ORF">BJP25_17515</name>
</gene>
<evidence type="ECO:0000313" key="1">
    <source>
        <dbReference type="EMBL" id="OLR93280.1"/>
    </source>
</evidence>
<dbReference type="AlphaFoldDB" id="A0A1Q9LMM2"/>
<dbReference type="STRING" id="1193682.BJP25_17515"/>
<dbReference type="EMBL" id="MKQR01000011">
    <property type="protein sequence ID" value="OLR93280.1"/>
    <property type="molecule type" value="Genomic_DNA"/>
</dbReference>
<accession>A0A1Q9LMM2</accession>
<sequence>MAMNASTRGHPLPCGRDLEGVWEHLDAPDGHERGCPDCRAARADLLVLRTATAELVEEDLRPPPGLTGRIMGAVRADLRRRDLVALPATAPDTARISTRAAAAVLRSAVDAVDGVRARHCGVAERADGVVEVDLHVAVSPGHLSPAALDAARDRVVAAAGARIGWAAVKLDLTVVDLLDP</sequence>
<dbReference type="OrthoDB" id="3711227at2"/>
<evidence type="ECO:0000313" key="2">
    <source>
        <dbReference type="Proteomes" id="UP000186040"/>
    </source>
</evidence>
<proteinExistence type="predicted"/>
<dbReference type="Proteomes" id="UP000186040">
    <property type="component" value="Unassembled WGS sequence"/>
</dbReference>
<name>A0A1Q9LMM2_9PSEU</name>
<dbReference type="RefSeq" id="WP_075974983.1">
    <property type="nucleotide sequence ID" value="NZ_MKQR01000011.1"/>
</dbReference>
<comment type="caution">
    <text evidence="1">The sequence shown here is derived from an EMBL/GenBank/DDBJ whole genome shotgun (WGS) entry which is preliminary data.</text>
</comment>
<organism evidence="1 2">
    <name type="scientific">Actinokineospora bangkokensis</name>
    <dbReference type="NCBI Taxonomy" id="1193682"/>
    <lineage>
        <taxon>Bacteria</taxon>
        <taxon>Bacillati</taxon>
        <taxon>Actinomycetota</taxon>
        <taxon>Actinomycetes</taxon>
        <taxon>Pseudonocardiales</taxon>
        <taxon>Pseudonocardiaceae</taxon>
        <taxon>Actinokineospora</taxon>
    </lineage>
</organism>
<protein>
    <recommendedName>
        <fullName evidence="3">Asp23/Gls24 family envelope stress response protein</fullName>
    </recommendedName>
</protein>
<evidence type="ECO:0008006" key="3">
    <source>
        <dbReference type="Google" id="ProtNLM"/>
    </source>
</evidence>
<reference evidence="1 2" key="1">
    <citation type="submission" date="2016-10" db="EMBL/GenBank/DDBJ databases">
        <title>The Draft Genome Sequence of Actinokineospora bangkokensis 44EHWT reveals the biosynthetic pathway of antifungal compounds Thailandins with unusual extender unit butylmalonyl-CoA.</title>
        <authorList>
            <person name="Greule A."/>
            <person name="Intra B."/>
            <person name="Flemming S."/>
            <person name="Rommel M.G."/>
            <person name="Panbangred W."/>
            <person name="Bechthold A."/>
        </authorList>
    </citation>
    <scope>NUCLEOTIDE SEQUENCE [LARGE SCALE GENOMIC DNA]</scope>
    <source>
        <strain evidence="1 2">44EHW</strain>
    </source>
</reference>